<reference evidence="2 3" key="1">
    <citation type="journal article" date="2015" name="Nature">
        <title>rRNA introns, odd ribosomes, and small enigmatic genomes across a large radiation of phyla.</title>
        <authorList>
            <person name="Brown C.T."/>
            <person name="Hug L.A."/>
            <person name="Thomas B.C."/>
            <person name="Sharon I."/>
            <person name="Castelle C.J."/>
            <person name="Singh A."/>
            <person name="Wilkins M.J."/>
            <person name="Williams K.H."/>
            <person name="Banfield J.F."/>
        </authorList>
    </citation>
    <scope>NUCLEOTIDE SEQUENCE [LARGE SCALE GENOMIC DNA]</scope>
</reference>
<sequence>MPTLIAARVIVIALPVFFMIALIPYVQNDYVLAGIYLLIIAVSAIRYTRKEFIFLIFGFIMLLIAEYFFLMTGVEVFERRTLLGVMPVWLPLLWAYIFIAIKRGVLVFEKYLL</sequence>
<name>A0A0G1X1G5_9BACT</name>
<protein>
    <submittedName>
        <fullName evidence="2">Uncharacterized protein</fullName>
    </submittedName>
</protein>
<feature type="transmembrane region" description="Helical" evidence="1">
    <location>
        <begin position="52"/>
        <end position="70"/>
    </location>
</feature>
<organism evidence="2 3">
    <name type="scientific">Candidatus Kaiserbacteria bacterium GW2011_GWA2_52_12</name>
    <dbReference type="NCBI Taxonomy" id="1618671"/>
    <lineage>
        <taxon>Bacteria</taxon>
        <taxon>Candidatus Kaiseribacteriota</taxon>
    </lineage>
</organism>
<evidence type="ECO:0000256" key="1">
    <source>
        <dbReference type="SAM" id="Phobius"/>
    </source>
</evidence>
<gene>
    <name evidence="2" type="ORF">UY67_C0004G0023</name>
</gene>
<evidence type="ECO:0000313" key="2">
    <source>
        <dbReference type="EMBL" id="KKW24705.1"/>
    </source>
</evidence>
<feature type="transmembrane region" description="Helical" evidence="1">
    <location>
        <begin position="5"/>
        <end position="24"/>
    </location>
</feature>
<proteinExistence type="predicted"/>
<accession>A0A0G1X1G5</accession>
<comment type="caution">
    <text evidence="2">The sequence shown here is derived from an EMBL/GenBank/DDBJ whole genome shotgun (WGS) entry which is preliminary data.</text>
</comment>
<keyword evidence="1" id="KW-0812">Transmembrane</keyword>
<dbReference type="Proteomes" id="UP000034273">
    <property type="component" value="Unassembled WGS sequence"/>
</dbReference>
<evidence type="ECO:0000313" key="3">
    <source>
        <dbReference type="Proteomes" id="UP000034273"/>
    </source>
</evidence>
<dbReference type="AlphaFoldDB" id="A0A0G1X1G5"/>
<feature type="transmembrane region" description="Helical" evidence="1">
    <location>
        <begin position="30"/>
        <end position="47"/>
    </location>
</feature>
<keyword evidence="1" id="KW-1133">Transmembrane helix</keyword>
<feature type="transmembrane region" description="Helical" evidence="1">
    <location>
        <begin position="82"/>
        <end position="101"/>
    </location>
</feature>
<keyword evidence="1" id="KW-0472">Membrane</keyword>
<dbReference type="EMBL" id="LCQW01000004">
    <property type="protein sequence ID" value="KKW24705.1"/>
    <property type="molecule type" value="Genomic_DNA"/>
</dbReference>